<dbReference type="PANTHER" id="PTHR43585:SF2">
    <property type="entry name" value="ATP-GRASP ENZYME FSQD"/>
    <property type="match status" value="1"/>
</dbReference>
<feature type="domain" description="ATP-grasp" evidence="5">
    <location>
        <begin position="110"/>
        <end position="299"/>
    </location>
</feature>
<evidence type="ECO:0000256" key="1">
    <source>
        <dbReference type="ARBA" id="ARBA00022598"/>
    </source>
</evidence>
<evidence type="ECO:0000313" key="7">
    <source>
        <dbReference type="Proteomes" id="UP000289482"/>
    </source>
</evidence>
<evidence type="ECO:0000256" key="4">
    <source>
        <dbReference type="PROSITE-ProRule" id="PRU00409"/>
    </source>
</evidence>
<comment type="caution">
    <text evidence="6">The sequence shown here is derived from an EMBL/GenBank/DDBJ whole genome shotgun (WGS) entry which is preliminary data.</text>
</comment>
<evidence type="ECO:0000313" key="6">
    <source>
        <dbReference type="EMBL" id="RXS68449.1"/>
    </source>
</evidence>
<dbReference type="EMBL" id="SDIF01000017">
    <property type="protein sequence ID" value="RXS68449.1"/>
    <property type="molecule type" value="Genomic_DNA"/>
</dbReference>
<dbReference type="Gene3D" id="3.40.50.20">
    <property type="match status" value="1"/>
</dbReference>
<proteinExistence type="predicted"/>
<dbReference type="GO" id="GO:0016874">
    <property type="term" value="F:ligase activity"/>
    <property type="evidence" value="ECO:0007669"/>
    <property type="project" value="UniProtKB-KW"/>
</dbReference>
<evidence type="ECO:0000256" key="2">
    <source>
        <dbReference type="ARBA" id="ARBA00022741"/>
    </source>
</evidence>
<gene>
    <name evidence="6" type="ORF">EST54_08965</name>
</gene>
<dbReference type="RefSeq" id="WP_129246805.1">
    <property type="nucleotide sequence ID" value="NZ_JABZEL010000003.1"/>
</dbReference>
<evidence type="ECO:0000259" key="5">
    <source>
        <dbReference type="PROSITE" id="PS50975"/>
    </source>
</evidence>
<dbReference type="PROSITE" id="PS50975">
    <property type="entry name" value="ATP_GRASP"/>
    <property type="match status" value="1"/>
</dbReference>
<name>A0A4Q1R5L1_9ACTN</name>
<accession>A0A4Q1R5L1</accession>
<dbReference type="InterPro" id="IPR011761">
    <property type="entry name" value="ATP-grasp"/>
</dbReference>
<keyword evidence="2 4" id="KW-0547">Nucleotide-binding</keyword>
<keyword evidence="3 4" id="KW-0067">ATP-binding</keyword>
<keyword evidence="1" id="KW-0436">Ligase</keyword>
<dbReference type="GO" id="GO:0046872">
    <property type="term" value="F:metal ion binding"/>
    <property type="evidence" value="ECO:0007669"/>
    <property type="project" value="InterPro"/>
</dbReference>
<protein>
    <submittedName>
        <fullName evidence="6">ATP-grasp domain-containing protein</fullName>
    </submittedName>
</protein>
<reference evidence="6 7" key="1">
    <citation type="submission" date="2019-01" db="EMBL/GenBank/DDBJ databases">
        <title>Draft genome sequences of the type strain Streptomyces sioyaensis DSM 40032 and its novel strain, TM32, a thermotolerant antibiotics-producing actinobacterium.</title>
        <authorList>
            <person name="Nakaew N."/>
            <person name="Lumyong S."/>
            <person name="Sloan W.T."/>
            <person name="Sungthong R."/>
        </authorList>
    </citation>
    <scope>NUCLEOTIDE SEQUENCE [LARGE SCALE GENOMIC DNA]</scope>
    <source>
        <strain evidence="6 7">DSM 40032</strain>
    </source>
</reference>
<sequence>MRMYLLALNPTDSVTEGFLPAAARLGLDVTILTDQPSAHRDVPAHTEVLECDVHDFRAVINRIATHHRADAVFTNSDHLQTQAALAADYFGLPGKDWRAALRAKNKGEMRRHLAAAGLDAVRSMELAAGQDPSAFAAADLPYPVVLKPREGVASEDVILAADPEELVARAKEIQARRPHAALLAEEFLTGELYTLETLGDGRVRHVLGGFHTAVSAPPVFIEERLDFVAAPPEPVVAQVTAQLDALGVGLGACHTEYVVHEGRARLIEVNYRVIGDQCDLLLAQILDIELFELILRAHLGEPLPADLGARHDGAGRVEYALADRAGTLTAAPAATDRTVDGVRLAYRPLRAVGERHPHYGTNRDYLGVLRVTGTDRGAVDRVADDFVAAERWEITP</sequence>
<dbReference type="Proteomes" id="UP000289482">
    <property type="component" value="Unassembled WGS sequence"/>
</dbReference>
<dbReference type="Gene3D" id="3.30.470.20">
    <property type="entry name" value="ATP-grasp fold, B domain"/>
    <property type="match status" value="1"/>
</dbReference>
<dbReference type="GO" id="GO:0005524">
    <property type="term" value="F:ATP binding"/>
    <property type="evidence" value="ECO:0007669"/>
    <property type="project" value="UniProtKB-UniRule"/>
</dbReference>
<dbReference type="InterPro" id="IPR052032">
    <property type="entry name" value="ATP-dep_AA_Ligase"/>
</dbReference>
<evidence type="ECO:0000256" key="3">
    <source>
        <dbReference type="ARBA" id="ARBA00022840"/>
    </source>
</evidence>
<dbReference type="PANTHER" id="PTHR43585">
    <property type="entry name" value="FUMIPYRROLE BIOSYNTHESIS PROTEIN C"/>
    <property type="match status" value="1"/>
</dbReference>
<dbReference type="Pfam" id="PF13535">
    <property type="entry name" value="ATP-grasp_4"/>
    <property type="match status" value="1"/>
</dbReference>
<dbReference type="SUPFAM" id="SSF56059">
    <property type="entry name" value="Glutathione synthetase ATP-binding domain-like"/>
    <property type="match status" value="1"/>
</dbReference>
<organism evidence="6 7">
    <name type="scientific">Streptomyces sioyaensis</name>
    <dbReference type="NCBI Taxonomy" id="67364"/>
    <lineage>
        <taxon>Bacteria</taxon>
        <taxon>Bacillati</taxon>
        <taxon>Actinomycetota</taxon>
        <taxon>Actinomycetes</taxon>
        <taxon>Kitasatosporales</taxon>
        <taxon>Streptomycetaceae</taxon>
        <taxon>Streptomyces</taxon>
    </lineage>
</organism>
<keyword evidence="7" id="KW-1185">Reference proteome</keyword>
<dbReference type="GeneID" id="95778126"/>
<dbReference type="AlphaFoldDB" id="A0A4Q1R5L1"/>